<dbReference type="AlphaFoldDB" id="A0A9P6CWS1"/>
<dbReference type="EMBL" id="MU155156">
    <property type="protein sequence ID" value="KAF9483246.1"/>
    <property type="molecule type" value="Genomic_DNA"/>
</dbReference>
<feature type="transmembrane region" description="Helical" evidence="1">
    <location>
        <begin position="33"/>
        <end position="53"/>
    </location>
</feature>
<keyword evidence="3" id="KW-1185">Reference proteome</keyword>
<protein>
    <submittedName>
        <fullName evidence="2">Uncharacterized protein</fullName>
    </submittedName>
</protein>
<proteinExistence type="predicted"/>
<accession>A0A9P6CWS1</accession>
<gene>
    <name evidence="2" type="ORF">BDN70DRAFT_343021</name>
</gene>
<name>A0A9P6CWS1_9AGAR</name>
<sequence>MALLPLPFLFPLQRRLPAWTKLPSTPPRLSFSFIVVCIIVLPFPCAFCGFYTLSDFASLEPILPCISSHACLRAVLAVLRPHARHHTPLFSFEHSPSFSSYALSHHPPVFHSFLRNIQFTHRASAIASRQPHTIGSTAPPTHVFINLYIMVSFCLLSNVDRPVVFCICTHLSFLIDLRISGVNLIHRDHNDQFVDFN</sequence>
<reference evidence="2" key="1">
    <citation type="submission" date="2020-11" db="EMBL/GenBank/DDBJ databases">
        <authorList>
            <consortium name="DOE Joint Genome Institute"/>
            <person name="Ahrendt S."/>
            <person name="Riley R."/>
            <person name="Andreopoulos W."/>
            <person name="Labutti K."/>
            <person name="Pangilinan J."/>
            <person name="Ruiz-Duenas F.J."/>
            <person name="Barrasa J.M."/>
            <person name="Sanchez-Garcia M."/>
            <person name="Camarero S."/>
            <person name="Miyauchi S."/>
            <person name="Serrano A."/>
            <person name="Linde D."/>
            <person name="Babiker R."/>
            <person name="Drula E."/>
            <person name="Ayuso-Fernandez I."/>
            <person name="Pacheco R."/>
            <person name="Padilla G."/>
            <person name="Ferreira P."/>
            <person name="Barriuso J."/>
            <person name="Kellner H."/>
            <person name="Castanera R."/>
            <person name="Alfaro M."/>
            <person name="Ramirez L."/>
            <person name="Pisabarro A.G."/>
            <person name="Kuo A."/>
            <person name="Tritt A."/>
            <person name="Lipzen A."/>
            <person name="He G."/>
            <person name="Yan M."/>
            <person name="Ng V."/>
            <person name="Cullen D."/>
            <person name="Martin F."/>
            <person name="Rosso M.-N."/>
            <person name="Henrissat B."/>
            <person name="Hibbett D."/>
            <person name="Martinez A.T."/>
            <person name="Grigoriev I.V."/>
        </authorList>
    </citation>
    <scope>NUCLEOTIDE SEQUENCE</scope>
    <source>
        <strain evidence="2">CIRM-BRFM 674</strain>
    </source>
</reference>
<evidence type="ECO:0000313" key="2">
    <source>
        <dbReference type="EMBL" id="KAF9483246.1"/>
    </source>
</evidence>
<dbReference type="Proteomes" id="UP000807469">
    <property type="component" value="Unassembled WGS sequence"/>
</dbReference>
<keyword evidence="1" id="KW-0472">Membrane</keyword>
<keyword evidence="1" id="KW-0812">Transmembrane</keyword>
<keyword evidence="1" id="KW-1133">Transmembrane helix</keyword>
<evidence type="ECO:0000313" key="3">
    <source>
        <dbReference type="Proteomes" id="UP000807469"/>
    </source>
</evidence>
<organism evidence="2 3">
    <name type="scientific">Pholiota conissans</name>
    <dbReference type="NCBI Taxonomy" id="109636"/>
    <lineage>
        <taxon>Eukaryota</taxon>
        <taxon>Fungi</taxon>
        <taxon>Dikarya</taxon>
        <taxon>Basidiomycota</taxon>
        <taxon>Agaricomycotina</taxon>
        <taxon>Agaricomycetes</taxon>
        <taxon>Agaricomycetidae</taxon>
        <taxon>Agaricales</taxon>
        <taxon>Agaricineae</taxon>
        <taxon>Strophariaceae</taxon>
        <taxon>Pholiota</taxon>
    </lineage>
</organism>
<comment type="caution">
    <text evidence="2">The sequence shown here is derived from an EMBL/GenBank/DDBJ whole genome shotgun (WGS) entry which is preliminary data.</text>
</comment>
<evidence type="ECO:0000256" key="1">
    <source>
        <dbReference type="SAM" id="Phobius"/>
    </source>
</evidence>